<evidence type="ECO:0000256" key="2">
    <source>
        <dbReference type="ARBA" id="ARBA00023004"/>
    </source>
</evidence>
<evidence type="ECO:0000256" key="1">
    <source>
        <dbReference type="ARBA" id="ARBA00022723"/>
    </source>
</evidence>
<gene>
    <name evidence="8" type="ORF">FNV43_RR12374</name>
</gene>
<dbReference type="InterPro" id="IPR005123">
    <property type="entry name" value="Oxoglu/Fe-dep_dioxygenase_dom"/>
</dbReference>
<dbReference type="Pfam" id="PF14226">
    <property type="entry name" value="DIOX_N"/>
    <property type="match status" value="1"/>
</dbReference>
<dbReference type="GO" id="GO:0046872">
    <property type="term" value="F:metal ion binding"/>
    <property type="evidence" value="ECO:0007669"/>
    <property type="project" value="UniProtKB-KW"/>
</dbReference>
<dbReference type="SUPFAM" id="SSF51197">
    <property type="entry name" value="Clavaminate synthase-like"/>
    <property type="match status" value="1"/>
</dbReference>
<sequence length="327" mass="37011">MGADAEAQIPILDFGKQGLVLEGLEQLQGSSEEKWKAMCMKVREACENHGWFVLKCDESIIPKSLRQEILVAMKALFDLPEETKQKHTSPKPYSSYLGNCPVIPLSESFGVDEAAQLDKARAFTSVMWPQGNPSFCETMNSMSSKLLEMNYMVLRMILESFGIMEKYYESHLENSSSVFRLMKYKVPPPSDDRGAAIGLVPHTDKNSLTILFQNDVQGLDVLTKQGNWVQLEIPEGSFTVIVGDSLKAWSNGRLHAPRHRVKLRGVEKERYSCGLFLLPKDGMVIEVPQELIDKDHPLLYRPFKYQDYLTYFVSNITDDALELYAGL</sequence>
<dbReference type="Proteomes" id="UP000796880">
    <property type="component" value="Unassembled WGS sequence"/>
</dbReference>
<name>A0A8K0H836_9ROSA</name>
<accession>A0A8K0H836</accession>
<reference evidence="8" key="1">
    <citation type="submission" date="2020-03" db="EMBL/GenBank/DDBJ databases">
        <title>A high-quality chromosome-level genome assembly of a woody plant with both climbing and erect habits, Rhamnella rubrinervis.</title>
        <authorList>
            <person name="Lu Z."/>
            <person name="Yang Y."/>
            <person name="Zhu X."/>
            <person name="Sun Y."/>
        </authorList>
    </citation>
    <scope>NUCLEOTIDE SEQUENCE</scope>
    <source>
        <strain evidence="8">BYM</strain>
        <tissue evidence="8">Leaf</tissue>
    </source>
</reference>
<dbReference type="PANTHER" id="PTHR47990">
    <property type="entry name" value="2-OXOGLUTARATE (2OG) AND FE(II)-DEPENDENT OXYGENASE SUPERFAMILY PROTEIN-RELATED"/>
    <property type="match status" value="1"/>
</dbReference>
<dbReference type="FunFam" id="2.60.120.330:FF:000017">
    <property type="entry name" value="2-oxoglutarate-dependent dioxygenase DAO"/>
    <property type="match status" value="1"/>
</dbReference>
<dbReference type="EMBL" id="VOIH02000005">
    <property type="protein sequence ID" value="KAF3447194.1"/>
    <property type="molecule type" value="Genomic_DNA"/>
</dbReference>
<feature type="domain" description="Fe2OG dioxygenase" evidence="7">
    <location>
        <begin position="174"/>
        <end position="279"/>
    </location>
</feature>
<comment type="caution">
    <text evidence="8">The sequence shown here is derived from an EMBL/GenBank/DDBJ whole genome shotgun (WGS) entry which is preliminary data.</text>
</comment>
<evidence type="ECO:0000256" key="6">
    <source>
        <dbReference type="RuleBase" id="RU003682"/>
    </source>
</evidence>
<keyword evidence="9" id="KW-1185">Reference proteome</keyword>
<dbReference type="AlphaFoldDB" id="A0A8K0H836"/>
<comment type="similarity">
    <text evidence="6">Belongs to the iron/ascorbate-dependent oxidoreductase family.</text>
</comment>
<protein>
    <recommendedName>
        <fullName evidence="4">2-oxoglutarate-dependent dioxygenase DAO</fullName>
    </recommendedName>
    <alternativeName>
        <fullName evidence="5">Protein DIOXYGENASE FOR AUXIN OXIDATION</fullName>
    </alternativeName>
</protein>
<evidence type="ECO:0000256" key="4">
    <source>
        <dbReference type="ARBA" id="ARBA00074102"/>
    </source>
</evidence>
<organism evidence="8 9">
    <name type="scientific">Rhamnella rubrinervis</name>
    <dbReference type="NCBI Taxonomy" id="2594499"/>
    <lineage>
        <taxon>Eukaryota</taxon>
        <taxon>Viridiplantae</taxon>
        <taxon>Streptophyta</taxon>
        <taxon>Embryophyta</taxon>
        <taxon>Tracheophyta</taxon>
        <taxon>Spermatophyta</taxon>
        <taxon>Magnoliopsida</taxon>
        <taxon>eudicotyledons</taxon>
        <taxon>Gunneridae</taxon>
        <taxon>Pentapetalae</taxon>
        <taxon>rosids</taxon>
        <taxon>fabids</taxon>
        <taxon>Rosales</taxon>
        <taxon>Rhamnaceae</taxon>
        <taxon>rhamnoid group</taxon>
        <taxon>Rhamneae</taxon>
        <taxon>Rhamnella</taxon>
    </lineage>
</organism>
<proteinExistence type="inferred from homology"/>
<dbReference type="GO" id="GO:0016491">
    <property type="term" value="F:oxidoreductase activity"/>
    <property type="evidence" value="ECO:0007669"/>
    <property type="project" value="UniProtKB-KW"/>
</dbReference>
<dbReference type="InterPro" id="IPR026992">
    <property type="entry name" value="DIOX_N"/>
</dbReference>
<dbReference type="Pfam" id="PF03171">
    <property type="entry name" value="2OG-FeII_Oxy"/>
    <property type="match status" value="1"/>
</dbReference>
<keyword evidence="1 6" id="KW-0479">Metal-binding</keyword>
<dbReference type="InterPro" id="IPR027443">
    <property type="entry name" value="IPNS-like_sf"/>
</dbReference>
<evidence type="ECO:0000259" key="7">
    <source>
        <dbReference type="PROSITE" id="PS51471"/>
    </source>
</evidence>
<dbReference type="InterPro" id="IPR050231">
    <property type="entry name" value="Iron_ascorbate_oxido_reductase"/>
</dbReference>
<dbReference type="InterPro" id="IPR044861">
    <property type="entry name" value="IPNS-like_FE2OG_OXY"/>
</dbReference>
<evidence type="ECO:0000256" key="3">
    <source>
        <dbReference type="ARBA" id="ARBA00054658"/>
    </source>
</evidence>
<evidence type="ECO:0000313" key="8">
    <source>
        <dbReference type="EMBL" id="KAF3447194.1"/>
    </source>
</evidence>
<keyword evidence="6" id="KW-0560">Oxidoreductase</keyword>
<evidence type="ECO:0000313" key="9">
    <source>
        <dbReference type="Proteomes" id="UP000796880"/>
    </source>
</evidence>
<dbReference type="PROSITE" id="PS51471">
    <property type="entry name" value="FE2OG_OXY"/>
    <property type="match status" value="1"/>
</dbReference>
<comment type="function">
    <text evidence="3">2-oxoglutarate-dependent dioxygenase essential for auxin catabolism and maintenance of auxin homeostasis in reproductive organs. Catalyzes the irreversible oxidation of indole-3-acetic acid (IAA) to the biologically inactive 2-oxoindole-3-acetic acid (OxIAA).</text>
</comment>
<dbReference type="OrthoDB" id="288590at2759"/>
<keyword evidence="2 6" id="KW-0408">Iron</keyword>
<dbReference type="Gene3D" id="2.60.120.330">
    <property type="entry name" value="B-lactam Antibiotic, Isopenicillin N Synthase, Chain"/>
    <property type="match status" value="1"/>
</dbReference>
<evidence type="ECO:0000256" key="5">
    <source>
        <dbReference type="ARBA" id="ARBA00076740"/>
    </source>
</evidence>